<dbReference type="Gene3D" id="3.30.450.370">
    <property type="match status" value="1"/>
</dbReference>
<dbReference type="AlphaFoldDB" id="R6XSV0"/>
<dbReference type="InterPro" id="IPR014149">
    <property type="entry name" value="Conjug-transfer_TrbB"/>
</dbReference>
<dbReference type="InterPro" id="IPR050921">
    <property type="entry name" value="T4SS_GSP_E_ATPase"/>
</dbReference>
<evidence type="ECO:0000256" key="1">
    <source>
        <dbReference type="ARBA" id="ARBA00006611"/>
    </source>
</evidence>
<reference evidence="3" key="1">
    <citation type="submission" date="2012-11" db="EMBL/GenBank/DDBJ databases">
        <title>Dependencies among metagenomic species, viruses, plasmids and units of genetic variation.</title>
        <authorList>
            <person name="Nielsen H.B."/>
            <person name="Almeida M."/>
            <person name="Juncker A.S."/>
            <person name="Rasmussen S."/>
            <person name="Li J."/>
            <person name="Sunagawa S."/>
            <person name="Plichta D."/>
            <person name="Gautier L."/>
            <person name="Le Chatelier E."/>
            <person name="Peletier E."/>
            <person name="Bonde I."/>
            <person name="Nielsen T."/>
            <person name="Manichanh C."/>
            <person name="Arumugam M."/>
            <person name="Batto J."/>
            <person name="Santos M.B.Q.D."/>
            <person name="Blom N."/>
            <person name="Borruel N."/>
            <person name="Burgdorf K.S."/>
            <person name="Boumezbeur F."/>
            <person name="Casellas F."/>
            <person name="Dore J."/>
            <person name="Guarner F."/>
            <person name="Hansen T."/>
            <person name="Hildebrand F."/>
            <person name="Kaas R.S."/>
            <person name="Kennedy S."/>
            <person name="Kristiansen K."/>
            <person name="Kultima J.R."/>
            <person name="Leonard P."/>
            <person name="Levenez F."/>
            <person name="Lund O."/>
            <person name="Moumen B."/>
            <person name="Le Paslier D."/>
            <person name="Pons N."/>
            <person name="Pedersen O."/>
            <person name="Prifti E."/>
            <person name="Qin J."/>
            <person name="Raes J."/>
            <person name="Tap J."/>
            <person name="Tims S."/>
            <person name="Ussery D.W."/>
            <person name="Yamada T."/>
            <person name="MetaHit consortium"/>
            <person name="Renault P."/>
            <person name="Sicheritz-Ponten T."/>
            <person name="Bork P."/>
            <person name="Wang J."/>
            <person name="Brunak S."/>
            <person name="Ehrlich S.D."/>
        </authorList>
    </citation>
    <scope>NUCLEOTIDE SEQUENCE [LARGE SCALE GENOMIC DNA]</scope>
</reference>
<dbReference type="Proteomes" id="UP000014937">
    <property type="component" value="Unassembled WGS sequence"/>
</dbReference>
<organism evidence="3 4">
    <name type="scientific">Phascolarctobacterium succinatutens CAG:287</name>
    <dbReference type="NCBI Taxonomy" id="1263101"/>
    <lineage>
        <taxon>Bacteria</taxon>
        <taxon>Bacillati</taxon>
        <taxon>Bacillota</taxon>
        <taxon>Negativicutes</taxon>
        <taxon>Acidaminococcales</taxon>
        <taxon>Acidaminococcaceae</taxon>
        <taxon>Phascolarctobacterium</taxon>
    </lineage>
</organism>
<gene>
    <name evidence="3" type="ORF">BN587_01427</name>
</gene>
<dbReference type="GO" id="GO:0005737">
    <property type="term" value="C:cytoplasm"/>
    <property type="evidence" value="ECO:0007669"/>
    <property type="project" value="InterPro"/>
</dbReference>
<dbReference type="GO" id="GO:0005524">
    <property type="term" value="F:ATP binding"/>
    <property type="evidence" value="ECO:0007669"/>
    <property type="project" value="InterPro"/>
</dbReference>
<dbReference type="PANTHER" id="PTHR30486">
    <property type="entry name" value="TWITCHING MOTILITY PROTEIN PILT"/>
    <property type="match status" value="1"/>
</dbReference>
<dbReference type="InterPro" id="IPR027417">
    <property type="entry name" value="P-loop_NTPase"/>
</dbReference>
<dbReference type="PROSITE" id="PS00662">
    <property type="entry name" value="T2SP_E"/>
    <property type="match status" value="1"/>
</dbReference>
<dbReference type="CDD" id="cd01130">
    <property type="entry name" value="VirB11-like_ATPase"/>
    <property type="match status" value="1"/>
</dbReference>
<evidence type="ECO:0000313" key="4">
    <source>
        <dbReference type="Proteomes" id="UP000014937"/>
    </source>
</evidence>
<evidence type="ECO:0000259" key="2">
    <source>
        <dbReference type="PROSITE" id="PS00662"/>
    </source>
</evidence>
<dbReference type="PANTHER" id="PTHR30486:SF6">
    <property type="entry name" value="TYPE IV PILUS RETRACTATION ATPASE PILT"/>
    <property type="match status" value="1"/>
</dbReference>
<evidence type="ECO:0000313" key="3">
    <source>
        <dbReference type="EMBL" id="CDD09367.1"/>
    </source>
</evidence>
<protein>
    <submittedName>
        <fullName evidence="3">TrbB-like protein</fullName>
    </submittedName>
</protein>
<dbReference type="SUPFAM" id="SSF52540">
    <property type="entry name" value="P-loop containing nucleoside triphosphate hydrolases"/>
    <property type="match status" value="1"/>
</dbReference>
<feature type="domain" description="Bacterial type II secretion system protein E" evidence="2">
    <location>
        <begin position="211"/>
        <end position="225"/>
    </location>
</feature>
<dbReference type="RefSeq" id="WP_021720477.1">
    <property type="nucleotide sequence ID" value="NZ_FR892803.1"/>
</dbReference>
<dbReference type="GO" id="GO:0016887">
    <property type="term" value="F:ATP hydrolysis activity"/>
    <property type="evidence" value="ECO:0007669"/>
    <property type="project" value="InterPro"/>
</dbReference>
<sequence>MEQSSGKNRAHILLDNALGPLALSLLRDDVIEVYCNSNDLHVWIEYVGVGRVKTDIVLKAEDRRKIIETVASFSKTIATKNQPLISAELPKYGYRFEGSLPDISILPSFNIRKPADVVFTLDDYVSQGVMTEQQKNIICSAVHRKLNILIGGGTGSGKTTLCNAILDEISKTRDRLVILEDTRELNCTAEDYESFRTSDAVNMNMLLRTTMRRRPDRIIVGEVRDGAAYDLLKAWNTGHPGGISTVHANDALECLKRIAALSLESGGNGSSAPPLSVVNSLIGSTVNLVVFISRSSKLIDGKMVRGRTIKEVAYVKDYDVETGAFTLEYDSSKIFQLLEGVKV</sequence>
<proteinExistence type="inferred from homology"/>
<dbReference type="EMBL" id="CBGL010000003">
    <property type="protein sequence ID" value="CDD09367.1"/>
    <property type="molecule type" value="Genomic_DNA"/>
</dbReference>
<name>R6XSV0_9FIRM</name>
<dbReference type="NCBIfam" id="TIGR02782">
    <property type="entry name" value="TrbB_P"/>
    <property type="match status" value="1"/>
</dbReference>
<dbReference type="Pfam" id="PF00437">
    <property type="entry name" value="T2SSE"/>
    <property type="match status" value="1"/>
</dbReference>
<accession>R6XSV0</accession>
<dbReference type="HOGENOM" id="CLU_005379_3_0_9"/>
<dbReference type="InterPro" id="IPR001482">
    <property type="entry name" value="T2SS/T4SS_dom"/>
</dbReference>
<comment type="caution">
    <text evidence="3">The sequence shown here is derived from an EMBL/GenBank/DDBJ whole genome shotgun (WGS) entry which is preliminary data.</text>
</comment>
<dbReference type="Gene3D" id="3.40.50.300">
    <property type="entry name" value="P-loop containing nucleotide triphosphate hydrolases"/>
    <property type="match status" value="1"/>
</dbReference>
<comment type="similarity">
    <text evidence="1">Belongs to the GSP E family.</text>
</comment>